<gene>
    <name evidence="1" type="ORF">FAEPRAM212_03425</name>
</gene>
<dbReference type="EMBL" id="ABED02000029">
    <property type="protein sequence ID" value="EDP20628.1"/>
    <property type="molecule type" value="Genomic_DNA"/>
</dbReference>
<accession>A8SHP0</accession>
<sequence>MLIPVFARQFCGHIGKLLGKVISCNAVIAFQHGCYGIHVPFFQFPQPGGAGMFTSTGVGNIEHITQVGTVPRIIHQGNALGTTAHIPAHFVIP</sequence>
<comment type="caution">
    <text evidence="1">The sequence shown here is derived from an EMBL/GenBank/DDBJ whole genome shotgun (WGS) entry which is preliminary data.</text>
</comment>
<evidence type="ECO:0000313" key="1">
    <source>
        <dbReference type="EMBL" id="EDP20628.1"/>
    </source>
</evidence>
<organism evidence="1 2">
    <name type="scientific">Faecalibacterium prausnitzii M21/2</name>
    <dbReference type="NCBI Taxonomy" id="411485"/>
    <lineage>
        <taxon>Bacteria</taxon>
        <taxon>Bacillati</taxon>
        <taxon>Bacillota</taxon>
        <taxon>Clostridia</taxon>
        <taxon>Eubacteriales</taxon>
        <taxon>Oscillospiraceae</taxon>
        <taxon>Faecalibacterium</taxon>
    </lineage>
</organism>
<dbReference type="AlphaFoldDB" id="A8SHP0"/>
<reference evidence="1 2" key="2">
    <citation type="submission" date="2007-09" db="EMBL/GenBank/DDBJ databases">
        <authorList>
            <person name="Fulton L."/>
            <person name="Clifton S."/>
            <person name="Fulton B."/>
            <person name="Xu J."/>
            <person name="Minx P."/>
            <person name="Pepin K.H."/>
            <person name="Johnson M."/>
            <person name="Thiruvilangam P."/>
            <person name="Bhonagiri V."/>
            <person name="Nash W.E."/>
            <person name="Mardis E.R."/>
            <person name="Wilson R.K."/>
        </authorList>
    </citation>
    <scope>NUCLEOTIDE SEQUENCE [LARGE SCALE GENOMIC DNA]</scope>
    <source>
        <strain evidence="1 2">M21/2</strain>
    </source>
</reference>
<proteinExistence type="predicted"/>
<evidence type="ECO:0000313" key="2">
    <source>
        <dbReference type="Proteomes" id="UP000005945"/>
    </source>
</evidence>
<reference evidence="1 2" key="1">
    <citation type="submission" date="2007-09" db="EMBL/GenBank/DDBJ databases">
        <title>Draft genome sequence of Faecalibacterium prausnitzii M21/2.</title>
        <authorList>
            <person name="Sudarsanam P."/>
            <person name="Ley R."/>
            <person name="Guruge J."/>
            <person name="Turnbaugh P.J."/>
            <person name="Mahowald M."/>
            <person name="Liep D."/>
            <person name="Gordon J."/>
        </authorList>
    </citation>
    <scope>NUCLEOTIDE SEQUENCE [LARGE SCALE GENOMIC DNA]</scope>
    <source>
        <strain evidence="1 2">M21/2</strain>
    </source>
</reference>
<dbReference type="Proteomes" id="UP000005945">
    <property type="component" value="Unassembled WGS sequence"/>
</dbReference>
<name>A8SHP0_9FIRM</name>
<protein>
    <submittedName>
        <fullName evidence="1">Uncharacterized protein</fullName>
    </submittedName>
</protein>
<dbReference type="HOGENOM" id="CLU_2395353_0_0_9"/>